<feature type="region of interest" description="Disordered" evidence="1">
    <location>
        <begin position="1"/>
        <end position="22"/>
    </location>
</feature>
<proteinExistence type="predicted"/>
<reference evidence="3" key="2">
    <citation type="journal article" date="2018" name="BMC Genomics">
        <title>Genomic insights into host adaptation between the wheat stripe rust pathogen (Puccinia striiformis f. sp. tritici) and the barley stripe rust pathogen (Puccinia striiformis f. sp. hordei).</title>
        <authorList>
            <person name="Xia C."/>
            <person name="Wang M."/>
            <person name="Yin C."/>
            <person name="Cornejo O.E."/>
            <person name="Hulbert S.H."/>
            <person name="Chen X."/>
        </authorList>
    </citation>
    <scope>NUCLEOTIDE SEQUENCE [LARGE SCALE GENOMIC DNA]</scope>
    <source>
        <strain evidence="3">93TX-2</strain>
    </source>
</reference>
<sequence length="83" mass="9598">MSSQIHPIKTHHSPADASRQPTALVRKRCAEDFELPPKKSRRLIFMKFRIKMDCKQSNHLTRQSAMAYNHYAIGDHSKAANEH</sequence>
<dbReference type="VEuPathDB" id="FungiDB:PSTT_10105"/>
<gene>
    <name evidence="2" type="ORF">PSHT_00437</name>
</gene>
<name>A0A2S4WMZ0_9BASI</name>
<evidence type="ECO:0000313" key="3">
    <source>
        <dbReference type="Proteomes" id="UP000238274"/>
    </source>
</evidence>
<dbReference type="Proteomes" id="UP000238274">
    <property type="component" value="Unassembled WGS sequence"/>
</dbReference>
<reference evidence="2 3" key="1">
    <citation type="submission" date="2017-12" db="EMBL/GenBank/DDBJ databases">
        <title>Gene loss provides genomic basis for host adaptation in cereal stripe rust fungi.</title>
        <authorList>
            <person name="Xia C."/>
        </authorList>
    </citation>
    <scope>NUCLEOTIDE SEQUENCE [LARGE SCALE GENOMIC DNA]</scope>
    <source>
        <strain evidence="2 3">93TX-2</strain>
    </source>
</reference>
<accession>A0A2S4WMZ0</accession>
<evidence type="ECO:0000256" key="1">
    <source>
        <dbReference type="SAM" id="MobiDB-lite"/>
    </source>
</evidence>
<dbReference type="VEuPathDB" id="FungiDB:PSHT_00437"/>
<evidence type="ECO:0000313" key="2">
    <source>
        <dbReference type="EMBL" id="POW23156.1"/>
    </source>
</evidence>
<dbReference type="AlphaFoldDB" id="A0A2S4WMZ0"/>
<comment type="caution">
    <text evidence="2">The sequence shown here is derived from an EMBL/GenBank/DDBJ whole genome shotgun (WGS) entry which is preliminary data.</text>
</comment>
<dbReference type="EMBL" id="PKSM01000003">
    <property type="protein sequence ID" value="POW23156.1"/>
    <property type="molecule type" value="Genomic_DNA"/>
</dbReference>
<organism evidence="2 3">
    <name type="scientific">Puccinia striiformis</name>
    <dbReference type="NCBI Taxonomy" id="27350"/>
    <lineage>
        <taxon>Eukaryota</taxon>
        <taxon>Fungi</taxon>
        <taxon>Dikarya</taxon>
        <taxon>Basidiomycota</taxon>
        <taxon>Pucciniomycotina</taxon>
        <taxon>Pucciniomycetes</taxon>
        <taxon>Pucciniales</taxon>
        <taxon>Pucciniaceae</taxon>
        <taxon>Puccinia</taxon>
    </lineage>
</organism>
<reference evidence="3" key="3">
    <citation type="journal article" date="2018" name="Mol. Plant Microbe Interact.">
        <title>Genome sequence resources for the wheat stripe rust pathogen (Puccinia striiformis f. sp. tritici) and the barley stripe rust pathogen (Puccinia striiformis f. sp. hordei).</title>
        <authorList>
            <person name="Xia C."/>
            <person name="Wang M."/>
            <person name="Yin C."/>
            <person name="Cornejo O.E."/>
            <person name="Hulbert S.H."/>
            <person name="Chen X."/>
        </authorList>
    </citation>
    <scope>NUCLEOTIDE SEQUENCE [LARGE SCALE GENOMIC DNA]</scope>
    <source>
        <strain evidence="3">93TX-2</strain>
    </source>
</reference>
<protein>
    <submittedName>
        <fullName evidence="2">Uncharacterized protein</fullName>
    </submittedName>
</protein>
<keyword evidence="3" id="KW-1185">Reference proteome</keyword>